<dbReference type="AlphaFoldDB" id="A0A7M7MZE2"/>
<keyword evidence="4 8" id="KW-0274">FAD</keyword>
<evidence type="ECO:0000256" key="2">
    <source>
        <dbReference type="ARBA" id="ARBA00009183"/>
    </source>
</evidence>
<dbReference type="GO" id="GO:0050660">
    <property type="term" value="F:flavin adenine dinucleotide binding"/>
    <property type="evidence" value="ECO:0007669"/>
    <property type="project" value="InterPro"/>
</dbReference>
<evidence type="ECO:0000256" key="5">
    <source>
        <dbReference type="ARBA" id="ARBA00022857"/>
    </source>
</evidence>
<dbReference type="GeneID" id="575238"/>
<dbReference type="SUPFAM" id="SSF51905">
    <property type="entry name" value="FAD/NAD(P)-binding domain"/>
    <property type="match status" value="2"/>
</dbReference>
<keyword evidence="3 8" id="KW-0285">Flavoprotein</keyword>
<proteinExistence type="inferred from homology"/>
<dbReference type="Pfam" id="PF00743">
    <property type="entry name" value="FMO-like"/>
    <property type="match status" value="2"/>
</dbReference>
<dbReference type="Gene3D" id="3.50.50.60">
    <property type="entry name" value="FAD/NAD(P)-binding domain"/>
    <property type="match status" value="2"/>
</dbReference>
<dbReference type="InterPro" id="IPR036188">
    <property type="entry name" value="FAD/NAD-bd_sf"/>
</dbReference>
<keyword evidence="7 8" id="KW-0503">Monooxygenase</keyword>
<dbReference type="GO" id="GO:0050661">
    <property type="term" value="F:NADP binding"/>
    <property type="evidence" value="ECO:0007669"/>
    <property type="project" value="InterPro"/>
</dbReference>
<dbReference type="EnsemblMetazoa" id="XM_030973133">
    <property type="protein sequence ID" value="XP_030828993"/>
    <property type="gene ID" value="LOC575238"/>
</dbReference>
<evidence type="ECO:0000313" key="9">
    <source>
        <dbReference type="EnsemblMetazoa" id="XP_030828993"/>
    </source>
</evidence>
<evidence type="ECO:0000256" key="3">
    <source>
        <dbReference type="ARBA" id="ARBA00022630"/>
    </source>
</evidence>
<dbReference type="Proteomes" id="UP000007110">
    <property type="component" value="Unassembled WGS sequence"/>
</dbReference>
<evidence type="ECO:0000256" key="6">
    <source>
        <dbReference type="ARBA" id="ARBA00023002"/>
    </source>
</evidence>
<dbReference type="PANTHER" id="PTHR23023">
    <property type="entry name" value="DIMETHYLANILINE MONOOXYGENASE"/>
    <property type="match status" value="1"/>
</dbReference>
<dbReference type="PIRSF" id="PIRSF000332">
    <property type="entry name" value="FMO"/>
    <property type="match status" value="1"/>
</dbReference>
<evidence type="ECO:0000256" key="8">
    <source>
        <dbReference type="RuleBase" id="RU361177"/>
    </source>
</evidence>
<evidence type="ECO:0000256" key="7">
    <source>
        <dbReference type="ARBA" id="ARBA00023033"/>
    </source>
</evidence>
<dbReference type="PRINTS" id="PR00370">
    <property type="entry name" value="FMOXYGENASE"/>
</dbReference>
<keyword evidence="10" id="KW-1185">Reference proteome</keyword>
<dbReference type="InterPro" id="IPR020946">
    <property type="entry name" value="Flavin_mOase-like"/>
</dbReference>
<reference evidence="10" key="1">
    <citation type="submission" date="2015-02" db="EMBL/GenBank/DDBJ databases">
        <title>Genome sequencing for Strongylocentrotus purpuratus.</title>
        <authorList>
            <person name="Murali S."/>
            <person name="Liu Y."/>
            <person name="Vee V."/>
            <person name="English A."/>
            <person name="Wang M."/>
            <person name="Skinner E."/>
            <person name="Han Y."/>
            <person name="Muzny D.M."/>
            <person name="Worley K.C."/>
            <person name="Gibbs R.A."/>
        </authorList>
    </citation>
    <scope>NUCLEOTIDE SEQUENCE</scope>
</reference>
<dbReference type="EC" id="1.-.-.-" evidence="8"/>
<evidence type="ECO:0000256" key="1">
    <source>
        <dbReference type="ARBA" id="ARBA00001974"/>
    </source>
</evidence>
<accession>A0A7M7MZE2</accession>
<protein>
    <recommendedName>
        <fullName evidence="8">Flavin-containing monooxygenase</fullName>
        <ecNumber evidence="8">1.-.-.-</ecNumber>
    </recommendedName>
</protein>
<dbReference type="FunFam" id="3.50.50.60:FF:000138">
    <property type="entry name" value="Flavin-containing monooxygenase"/>
    <property type="match status" value="1"/>
</dbReference>
<keyword evidence="5" id="KW-0521">NADP</keyword>
<dbReference type="RefSeq" id="XP_030828993.1">
    <property type="nucleotide sequence ID" value="XM_030973133.1"/>
</dbReference>
<evidence type="ECO:0000313" key="10">
    <source>
        <dbReference type="Proteomes" id="UP000007110"/>
    </source>
</evidence>
<reference evidence="9" key="2">
    <citation type="submission" date="2021-01" db="UniProtKB">
        <authorList>
            <consortium name="EnsemblMetazoa"/>
        </authorList>
    </citation>
    <scope>IDENTIFICATION</scope>
</reference>
<keyword evidence="6 8" id="KW-0560">Oxidoreductase</keyword>
<name>A0A7M7MZE2_STRPU</name>
<dbReference type="InterPro" id="IPR050346">
    <property type="entry name" value="FMO-like"/>
</dbReference>
<dbReference type="InterPro" id="IPR000960">
    <property type="entry name" value="Flavin_mOase"/>
</dbReference>
<dbReference type="GO" id="GO:0004499">
    <property type="term" value="F:N,N-dimethylaniline monooxygenase activity"/>
    <property type="evidence" value="ECO:0007669"/>
    <property type="project" value="InterPro"/>
</dbReference>
<organism evidence="9 10">
    <name type="scientific">Strongylocentrotus purpuratus</name>
    <name type="common">Purple sea urchin</name>
    <dbReference type="NCBI Taxonomy" id="7668"/>
    <lineage>
        <taxon>Eukaryota</taxon>
        <taxon>Metazoa</taxon>
        <taxon>Echinodermata</taxon>
        <taxon>Eleutherozoa</taxon>
        <taxon>Echinozoa</taxon>
        <taxon>Echinoidea</taxon>
        <taxon>Euechinoidea</taxon>
        <taxon>Echinacea</taxon>
        <taxon>Camarodonta</taxon>
        <taxon>Echinidea</taxon>
        <taxon>Strongylocentrotidae</taxon>
        <taxon>Strongylocentrotus</taxon>
    </lineage>
</organism>
<comment type="similarity">
    <text evidence="2 8">Belongs to the FMO family.</text>
</comment>
<comment type="cofactor">
    <cofactor evidence="1 8">
        <name>FAD</name>
        <dbReference type="ChEBI" id="CHEBI:57692"/>
    </cofactor>
</comment>
<sequence>MAFADFPFDSSLPSFITHTEMLEYIEQFGRHFDLLKYIQFNTMVESVRPVKPSGDTQSVTWEVKVRDVENRESGGPVTSHYDAVMVCNGHYALPKIPDMDELDTFSGQILHSHNYRHPETFKDQSILIVGAGSSGMDIAVDLSPHAKQVVISHWKPRFKTPLPSNVKEVQAIKSVGKTEVEFLDGCKDTFDSIVFCSGYDYDFSFLHPDCLVDVSDGRITPLYKHLIHQIFPSLCFMGISKRFCPYPHFNAQALFFLAALDGSVKLPTEKEMHEDEAKEFQIRLDEGLPHRYAHDMGDRQWEYNSNLLSFIGAVQHKPVIEKLYHQVMRCRTKNILIYRKMKFKVVDNDKFVQL</sequence>
<evidence type="ECO:0000256" key="4">
    <source>
        <dbReference type="ARBA" id="ARBA00022827"/>
    </source>
</evidence>